<dbReference type="VEuPathDB" id="TriTrypDB:Tb11.v5.0981"/>
<sequence length="524" mass="56734">MNCVAIAVVLTFALNLWLRPGQATAGDGANIAEFNILCEAVLLEDADPTVEICAADVTDAEVNDIIQLNVSAAPDSWYSKFPKETPAEEPTAKATGCSGSSDERRCIANWTKWTKAKANLLKRVTTEPHLNPGNLKKHRAGASRYIATMQLLGAEAEAEMSEYNSIIKPKLVKENNAITTAIKAALYGKGATAYDGTDAKTMGTLGTRNTDCKTPAAGKSIVGDLFCLCAVDSTQSSAKPCGFDTALAKSSDWQTLGTNHKKATWADIKTACKHRPKPKLSEDTLRSIQTKFLSKLKGDPAQDGTSKAAAYLGSHNNGECGAANAARCVDYGSALKPTSGAGKIAWYDELTNAVNAAATWKKACDDNIAYRKWLKTLQKQAHILYAILSVDNTTQSQKKSGTTEQAQKHGTKKDCTKLEKAECNADVCCKYNETTNKCEEYPKSTVVQANKETGKTDKSVKCSEYGSKDKCEEVNKGKEKPVCAWRKGKDSEDDKDTEKCRNCSFLLNKKFTLMDAAFVKLAVF</sequence>
<keyword evidence="4" id="KW-0336">GPI-anchor</keyword>
<feature type="domain" description="Trypanosome variant surface glycoprotein C-terminal" evidence="10">
    <location>
        <begin position="415"/>
        <end position="521"/>
    </location>
</feature>
<evidence type="ECO:0000256" key="1">
    <source>
        <dbReference type="ARBA" id="ARBA00002523"/>
    </source>
</evidence>
<evidence type="ECO:0000256" key="6">
    <source>
        <dbReference type="ARBA" id="ARBA00023136"/>
    </source>
</evidence>
<dbReference type="EMBL" id="KC613506">
    <property type="protein sequence ID" value="AGH60937.1"/>
    <property type="molecule type" value="Genomic_DNA"/>
</dbReference>
<keyword evidence="5 9" id="KW-0732">Signal</keyword>
<keyword evidence="7" id="KW-0325">Glycoprotein</keyword>
<dbReference type="AlphaFoldDB" id="M4T1K7"/>
<feature type="signal peptide" evidence="9">
    <location>
        <begin position="1"/>
        <end position="23"/>
    </location>
</feature>
<proteinExistence type="predicted"/>
<dbReference type="Pfam" id="PF13206">
    <property type="entry name" value="VSG_B"/>
    <property type="match status" value="1"/>
</dbReference>
<reference evidence="12" key="2">
    <citation type="journal article" date="2014" name="Mol. Biochem. Parasitol.">
        <title>Capturing the variant surface glycoprotein repertoire (the VSGnome) of Trypanosoma brucei Lister 427.</title>
        <authorList>
            <person name="Cross G.A."/>
            <person name="Kim H.S."/>
            <person name="Wickstead B."/>
        </authorList>
    </citation>
    <scope>NUCLEOTIDE SEQUENCE</scope>
    <source>
        <strain evidence="12">Lister 427</strain>
    </source>
</reference>
<keyword evidence="3" id="KW-1003">Cell membrane</keyword>
<reference evidence="12" key="1">
    <citation type="submission" date="2013-02" db="EMBL/GenBank/DDBJ databases">
        <authorList>
            <person name="Cross G.A.M."/>
            <person name="Kim H.-S."/>
            <person name="Wickstead B."/>
        </authorList>
    </citation>
    <scope>NUCLEOTIDE SEQUENCE</scope>
    <source>
        <strain evidence="12">Lister 427</strain>
    </source>
</reference>
<evidence type="ECO:0000256" key="3">
    <source>
        <dbReference type="ARBA" id="ARBA00022475"/>
    </source>
</evidence>
<evidence type="ECO:0000256" key="2">
    <source>
        <dbReference type="ARBA" id="ARBA00004609"/>
    </source>
</evidence>
<name>M4T1K7_9TRYP</name>
<keyword evidence="8" id="KW-0449">Lipoprotein</keyword>
<comment type="function">
    <text evidence="1">VSG forms a coat on the surface of the parasite. The trypanosome evades the immune response of the host by expressing a series of antigenically distinct VSGs from an estimated 1000 VSG genes.</text>
</comment>
<organism evidence="12">
    <name type="scientific">Trypanosoma brucei</name>
    <dbReference type="NCBI Taxonomy" id="5691"/>
    <lineage>
        <taxon>Eukaryota</taxon>
        <taxon>Discoba</taxon>
        <taxon>Euglenozoa</taxon>
        <taxon>Kinetoplastea</taxon>
        <taxon>Metakinetoplastina</taxon>
        <taxon>Trypanosomatida</taxon>
        <taxon>Trypanosomatidae</taxon>
        <taxon>Trypanosoma</taxon>
    </lineage>
</organism>
<dbReference type="InterPro" id="IPR019609">
    <property type="entry name" value="Variant_surf_glycoprt_trypan_C"/>
</dbReference>
<evidence type="ECO:0000256" key="7">
    <source>
        <dbReference type="ARBA" id="ARBA00023180"/>
    </source>
</evidence>
<evidence type="ECO:0000256" key="4">
    <source>
        <dbReference type="ARBA" id="ARBA00022622"/>
    </source>
</evidence>
<dbReference type="VEuPathDB" id="TriTrypDB:Tb427_000718500"/>
<dbReference type="Pfam" id="PF10659">
    <property type="entry name" value="Trypan_glycop_C"/>
    <property type="match status" value="1"/>
</dbReference>
<dbReference type="InterPro" id="IPR025932">
    <property type="entry name" value="Trypano_VSG_B_N_dom"/>
</dbReference>
<evidence type="ECO:0000256" key="5">
    <source>
        <dbReference type="ARBA" id="ARBA00022729"/>
    </source>
</evidence>
<dbReference type="GO" id="GO:0005886">
    <property type="term" value="C:plasma membrane"/>
    <property type="evidence" value="ECO:0007669"/>
    <property type="project" value="UniProtKB-SubCell"/>
</dbReference>
<feature type="domain" description="Trypanosome variant surface glycoprotein B-type N-terminal" evidence="11">
    <location>
        <begin position="17"/>
        <end position="367"/>
    </location>
</feature>
<comment type="subcellular location">
    <subcellularLocation>
        <location evidence="2">Cell membrane</location>
        <topology evidence="2">Lipid-anchor</topology>
        <topology evidence="2">GPI-anchor</topology>
    </subcellularLocation>
</comment>
<feature type="chain" id="PRO_5004058784" evidence="9">
    <location>
        <begin position="24"/>
        <end position="524"/>
    </location>
</feature>
<evidence type="ECO:0000259" key="10">
    <source>
        <dbReference type="Pfam" id="PF10659"/>
    </source>
</evidence>
<protein>
    <submittedName>
        <fullName evidence="12">Variant surface glycoprotein 361</fullName>
    </submittedName>
</protein>
<evidence type="ECO:0000256" key="8">
    <source>
        <dbReference type="ARBA" id="ARBA00023288"/>
    </source>
</evidence>
<keyword evidence="6" id="KW-0472">Membrane</keyword>
<evidence type="ECO:0000256" key="9">
    <source>
        <dbReference type="SAM" id="SignalP"/>
    </source>
</evidence>
<accession>M4T1K7</accession>
<evidence type="ECO:0000313" key="12">
    <source>
        <dbReference type="EMBL" id="AGH60937.1"/>
    </source>
</evidence>
<evidence type="ECO:0000259" key="11">
    <source>
        <dbReference type="Pfam" id="PF13206"/>
    </source>
</evidence>
<dbReference type="GO" id="GO:0098552">
    <property type="term" value="C:side of membrane"/>
    <property type="evidence" value="ECO:0007669"/>
    <property type="project" value="UniProtKB-KW"/>
</dbReference>